<gene>
    <name evidence="2" type="ORF">QYF49_00430</name>
</gene>
<evidence type="ECO:0000313" key="2">
    <source>
        <dbReference type="EMBL" id="MDN4071495.1"/>
    </source>
</evidence>
<dbReference type="InterPro" id="IPR003607">
    <property type="entry name" value="HD/PDEase_dom"/>
</dbReference>
<comment type="caution">
    <text evidence="2">The sequence shown here is derived from an EMBL/GenBank/DDBJ whole genome shotgun (WGS) entry which is preliminary data.</text>
</comment>
<dbReference type="Pfam" id="PF01966">
    <property type="entry name" value="HD"/>
    <property type="match status" value="1"/>
</dbReference>
<dbReference type="InterPro" id="IPR050135">
    <property type="entry name" value="dGTPase-like"/>
</dbReference>
<organism evidence="2 3">
    <name type="scientific">Fictibacillus terranigra</name>
    <dbReference type="NCBI Taxonomy" id="3058424"/>
    <lineage>
        <taxon>Bacteria</taxon>
        <taxon>Bacillati</taxon>
        <taxon>Bacillota</taxon>
        <taxon>Bacilli</taxon>
        <taxon>Bacillales</taxon>
        <taxon>Fictibacillaceae</taxon>
        <taxon>Fictibacillus</taxon>
    </lineage>
</organism>
<dbReference type="Gene3D" id="1.10.3210.10">
    <property type="entry name" value="Hypothetical protein af1432"/>
    <property type="match status" value="1"/>
</dbReference>
<evidence type="ECO:0000259" key="1">
    <source>
        <dbReference type="SMART" id="SM00471"/>
    </source>
</evidence>
<dbReference type="CDD" id="cd00077">
    <property type="entry name" value="HDc"/>
    <property type="match status" value="1"/>
</dbReference>
<dbReference type="Proteomes" id="UP001168694">
    <property type="component" value="Unassembled WGS sequence"/>
</dbReference>
<feature type="domain" description="HD/PDEase" evidence="1">
    <location>
        <begin position="50"/>
        <end position="163"/>
    </location>
</feature>
<dbReference type="RefSeq" id="WP_290399004.1">
    <property type="nucleotide sequence ID" value="NZ_JAUHLN010000001.1"/>
</dbReference>
<proteinExistence type="predicted"/>
<sequence>MLAVNQRYRDDLYGEYKLEKVLCELIESGPVQRLKGVRQGGACYLVNPEWNVTRYEHSLGVMLLIRRLGGSTEEQITGLLHDVSHTAFSHLIDYVLEKKEEDYHEEIFKGTIDSSVIPDILQKYGYSKEILHQSDYFILEQPLPDLCADRLDYTLRDMYTYGVISYEEVQEFLQSLTVKEDRLFIESIEKATWFVETYYKEVIDFFLHPLNVYSCDELTSILRLALKENIVSLSDFSMDDDGLLAKLKASKHPFIRQGIKELLNHSVQVEENENDYDIHRKSKLRLIDPLVMHKGSLHRASTVSETIQELNRAALQKAMKGVYLKVKKSEA</sequence>
<dbReference type="InterPro" id="IPR006674">
    <property type="entry name" value="HD_domain"/>
</dbReference>
<dbReference type="SUPFAM" id="SSF109604">
    <property type="entry name" value="HD-domain/PDEase-like"/>
    <property type="match status" value="1"/>
</dbReference>
<dbReference type="SMART" id="SM00471">
    <property type="entry name" value="HDc"/>
    <property type="match status" value="1"/>
</dbReference>
<protein>
    <submittedName>
        <fullName evidence="2">HD domain-containing protein</fullName>
    </submittedName>
</protein>
<evidence type="ECO:0000313" key="3">
    <source>
        <dbReference type="Proteomes" id="UP001168694"/>
    </source>
</evidence>
<name>A0ABT8E0Q2_9BACL</name>
<keyword evidence="3" id="KW-1185">Reference proteome</keyword>
<reference evidence="2" key="1">
    <citation type="submission" date="2023-06" db="EMBL/GenBank/DDBJ databases">
        <title>Draft Genome Sequences of Representative Paenibacillus Polymyxa, Bacillus cereus, Fictibacillus sp., and Brevibacillus agri Strains Isolated from Amazonian Dark Earth.</title>
        <authorList>
            <person name="Pellegrinetti T.A."/>
            <person name="Cunha I.C.M."/>
            <person name="Chaves M.G."/>
            <person name="Freitas A.S."/>
            <person name="Silva A.V.R."/>
            <person name="Tsai S.M."/>
            <person name="Mendes L.W."/>
        </authorList>
    </citation>
    <scope>NUCLEOTIDE SEQUENCE</scope>
    <source>
        <strain evidence="2">CENA-BCM004</strain>
    </source>
</reference>
<dbReference type="PANTHER" id="PTHR11373:SF41">
    <property type="entry name" value="METAL-DEPENDENT PHOSPHOHYDROLASE"/>
    <property type="match status" value="1"/>
</dbReference>
<dbReference type="EMBL" id="JAUHLN010000001">
    <property type="protein sequence ID" value="MDN4071495.1"/>
    <property type="molecule type" value="Genomic_DNA"/>
</dbReference>
<accession>A0ABT8E0Q2</accession>
<dbReference type="PANTHER" id="PTHR11373">
    <property type="entry name" value="DEOXYNUCLEOSIDE TRIPHOSPHATE TRIPHOSPHOHYDROLASE"/>
    <property type="match status" value="1"/>
</dbReference>